<dbReference type="InterPro" id="IPR011613">
    <property type="entry name" value="GH15-like"/>
</dbReference>
<sequence length="416" mass="45250">MRAATSATGLTRHREGFGWTVHPVNGSILASTQISSWDPEPDYFHHWIRDAAIVLRAVPKAIEADPESRAFWLKAIADNIRFSSYISDPDRDGPAFNPIEPATLDTHKKFLRPDGELAALTGRAWLEEPRVAADGTPDLEQWARPQDDGPALRASSVMSVLADLPETASPEADALIERDLAHVAAVAGRPCIGPWEETPPRRTTFTLIVEWDALDRGAKRAEARGTSGAHLREGADRVAALIEEAADPVTGGWRESLEAPAGKLDSATILAILHAGRRGGPFALAASRTRATVAALETIFADLYPINRGRSVPAIGRWKDDVYFDGNPWYPTTLGFAELHYHVAADSRDATVFAKAEGWMRLIQDVAPEGTLDLPEQFDRRTGAPTSCRALTWSAAAFLEADAARQRALQAMASSR</sequence>
<evidence type="ECO:0000256" key="2">
    <source>
        <dbReference type="ARBA" id="ARBA00006188"/>
    </source>
</evidence>
<comment type="catalytic activity">
    <reaction evidence="1">
        <text>Hydrolysis of terminal (1-&gt;4)-linked alpha-D-glucose residues successively from non-reducing ends of the chains with release of beta-D-glucose.</text>
        <dbReference type="EC" id="3.2.1.3"/>
    </reaction>
</comment>
<dbReference type="PANTHER" id="PTHR31616">
    <property type="entry name" value="TREHALASE"/>
    <property type="match status" value="1"/>
</dbReference>
<keyword evidence="4" id="KW-0378">Hydrolase</keyword>
<proteinExistence type="inferred from homology"/>
<dbReference type="Pfam" id="PF00723">
    <property type="entry name" value="Glyco_hydro_15"/>
    <property type="match status" value="1"/>
</dbReference>
<dbReference type="InterPro" id="IPR012341">
    <property type="entry name" value="6hp_glycosidase-like_sf"/>
</dbReference>
<organism evidence="9 10">
    <name type="scientific">Tropicimonas isoalkanivorans</name>
    <dbReference type="NCBI Taxonomy" id="441112"/>
    <lineage>
        <taxon>Bacteria</taxon>
        <taxon>Pseudomonadati</taxon>
        <taxon>Pseudomonadota</taxon>
        <taxon>Alphaproteobacteria</taxon>
        <taxon>Rhodobacterales</taxon>
        <taxon>Roseobacteraceae</taxon>
        <taxon>Tropicimonas</taxon>
    </lineage>
</organism>
<keyword evidence="7" id="KW-0624">Polysaccharide degradation</keyword>
<dbReference type="AlphaFoldDB" id="A0A1I1EFG5"/>
<comment type="similarity">
    <text evidence="2">Belongs to the glycosyl hydrolase 15 family.</text>
</comment>
<dbReference type="STRING" id="441112.SAMN04488094_101777"/>
<dbReference type="SUPFAM" id="SSF48208">
    <property type="entry name" value="Six-hairpin glycosidases"/>
    <property type="match status" value="1"/>
</dbReference>
<dbReference type="GO" id="GO:0000272">
    <property type="term" value="P:polysaccharide catabolic process"/>
    <property type="evidence" value="ECO:0007669"/>
    <property type="project" value="UniProtKB-KW"/>
</dbReference>
<dbReference type="Proteomes" id="UP000198728">
    <property type="component" value="Unassembled WGS sequence"/>
</dbReference>
<feature type="domain" description="GH15-like" evidence="8">
    <location>
        <begin position="133"/>
        <end position="401"/>
    </location>
</feature>
<reference evidence="9 10" key="1">
    <citation type="submission" date="2016-10" db="EMBL/GenBank/DDBJ databases">
        <authorList>
            <person name="de Groot N.N."/>
        </authorList>
    </citation>
    <scope>NUCLEOTIDE SEQUENCE [LARGE SCALE GENOMIC DNA]</scope>
    <source>
        <strain evidence="9 10">DSM 19548</strain>
    </source>
</reference>
<dbReference type="OrthoDB" id="5641212at2"/>
<keyword evidence="6" id="KW-0326">Glycosidase</keyword>
<keyword evidence="5" id="KW-0119">Carbohydrate metabolism</keyword>
<dbReference type="PRINTS" id="PR00736">
    <property type="entry name" value="GLHYDRLASE15"/>
</dbReference>
<evidence type="ECO:0000256" key="7">
    <source>
        <dbReference type="ARBA" id="ARBA00023326"/>
    </source>
</evidence>
<evidence type="ECO:0000256" key="6">
    <source>
        <dbReference type="ARBA" id="ARBA00023295"/>
    </source>
</evidence>
<dbReference type="Gene3D" id="1.50.10.10">
    <property type="match status" value="1"/>
</dbReference>
<evidence type="ECO:0000256" key="5">
    <source>
        <dbReference type="ARBA" id="ARBA00023277"/>
    </source>
</evidence>
<evidence type="ECO:0000259" key="8">
    <source>
        <dbReference type="Pfam" id="PF00723"/>
    </source>
</evidence>
<dbReference type="RefSeq" id="WP_093359315.1">
    <property type="nucleotide sequence ID" value="NZ_FOLG01000001.1"/>
</dbReference>
<dbReference type="EMBL" id="FOLG01000001">
    <property type="protein sequence ID" value="SFB85486.1"/>
    <property type="molecule type" value="Genomic_DNA"/>
</dbReference>
<dbReference type="InterPro" id="IPR000165">
    <property type="entry name" value="Glucoamylase"/>
</dbReference>
<protein>
    <recommendedName>
        <fullName evidence="3">glucan 1,4-alpha-glucosidase</fullName>
        <ecNumber evidence="3">3.2.1.3</ecNumber>
    </recommendedName>
</protein>
<evidence type="ECO:0000313" key="10">
    <source>
        <dbReference type="Proteomes" id="UP000198728"/>
    </source>
</evidence>
<gene>
    <name evidence="9" type="ORF">SAMN04488094_101777</name>
</gene>
<evidence type="ECO:0000256" key="4">
    <source>
        <dbReference type="ARBA" id="ARBA00022801"/>
    </source>
</evidence>
<evidence type="ECO:0000313" key="9">
    <source>
        <dbReference type="EMBL" id="SFB85486.1"/>
    </source>
</evidence>
<evidence type="ECO:0000256" key="1">
    <source>
        <dbReference type="ARBA" id="ARBA00001863"/>
    </source>
</evidence>
<evidence type="ECO:0000256" key="3">
    <source>
        <dbReference type="ARBA" id="ARBA00012593"/>
    </source>
</evidence>
<dbReference type="GO" id="GO:0004339">
    <property type="term" value="F:glucan 1,4-alpha-glucosidase activity"/>
    <property type="evidence" value="ECO:0007669"/>
    <property type="project" value="UniProtKB-EC"/>
</dbReference>
<keyword evidence="10" id="KW-1185">Reference proteome</keyword>
<dbReference type="EC" id="3.2.1.3" evidence="3"/>
<dbReference type="PANTHER" id="PTHR31616:SF9">
    <property type="entry name" value="GLUCOAMYLASE, INTRACELLULAR SPORULATION-SPECIFIC"/>
    <property type="match status" value="1"/>
</dbReference>
<name>A0A1I1EFG5_9RHOB</name>
<accession>A0A1I1EFG5</accession>
<dbReference type="InterPro" id="IPR008928">
    <property type="entry name" value="6-hairpin_glycosidase_sf"/>
</dbReference>